<organism evidence="1">
    <name type="scientific">uncultured Desulfobacterium sp</name>
    <dbReference type="NCBI Taxonomy" id="201089"/>
    <lineage>
        <taxon>Bacteria</taxon>
        <taxon>Pseudomonadati</taxon>
        <taxon>Thermodesulfobacteriota</taxon>
        <taxon>Desulfobacteria</taxon>
        <taxon>Desulfobacterales</taxon>
        <taxon>Desulfobacteriaceae</taxon>
        <taxon>Desulfobacterium</taxon>
        <taxon>environmental samples</taxon>
    </lineage>
</organism>
<sequence>MRRFLDLLGFIGFWVYGELGFPASCVWKMLRQCIQGQTGGLFELAKLLGFIELEGLRRLATDPHPG</sequence>
<reference evidence="1" key="1">
    <citation type="submission" date="2018-01" db="EMBL/GenBank/DDBJ databases">
        <authorList>
            <person name="Regsiter A."/>
            <person name="William W."/>
        </authorList>
    </citation>
    <scope>NUCLEOTIDE SEQUENCE</scope>
    <source>
        <strain evidence="1">TRIP AH-1</strain>
    </source>
</reference>
<proteinExistence type="predicted"/>
<accession>A0A445N005</accession>
<dbReference type="EMBL" id="OJIN01000182">
    <property type="protein sequence ID" value="SPD75019.1"/>
    <property type="molecule type" value="Genomic_DNA"/>
</dbReference>
<name>A0A445N005_9BACT</name>
<dbReference type="AlphaFoldDB" id="A0A445N005"/>
<gene>
    <name evidence="1" type="ORF">PITCH_A400054</name>
</gene>
<evidence type="ECO:0000313" key="1">
    <source>
        <dbReference type="EMBL" id="SPD75019.1"/>
    </source>
</evidence>
<protein>
    <submittedName>
        <fullName evidence="1">Uncharacterized protein</fullName>
    </submittedName>
</protein>